<evidence type="ECO:0000313" key="3">
    <source>
        <dbReference type="Proteomes" id="UP001408789"/>
    </source>
</evidence>
<dbReference type="PANTHER" id="PTHR33133:SF50">
    <property type="entry name" value="TRANSMEMBRANE PROTEIN"/>
    <property type="match status" value="1"/>
</dbReference>
<feature type="transmembrane region" description="Helical" evidence="1">
    <location>
        <begin position="75"/>
        <end position="108"/>
    </location>
</feature>
<keyword evidence="1" id="KW-0812">Transmembrane</keyword>
<sequence length="258" mass="28287">METPPPHSLHLSGTLAGQLSTVDHPHTFTTYHLFYILIVYLLSLCAIAPITYTTYHGFSGQPVTFSTAVKSLTSSFFPIVTTAITAHALIFLISLTFPMFVGTNLILLHNLGFVIDPTSISFTWLFYVTVAINIATVTYFHVNWSLAFVVVVAESKSGVAALVRSLELVKGMRSVSLPLGLYFGFFFGISVWVLSDGVHVISDRGYVLFVMMAGSGLLMSYMWHCTAAPTVLYRYCKEVHGELGINGVDVKIPLEGAF</sequence>
<feature type="transmembrane region" description="Helical" evidence="1">
    <location>
        <begin position="33"/>
        <end position="55"/>
    </location>
</feature>
<keyword evidence="3" id="KW-1185">Reference proteome</keyword>
<reference evidence="2 3" key="1">
    <citation type="submission" date="2024-04" db="EMBL/GenBank/DDBJ databases">
        <title>The reference genome of an endangered Asteraceae, Deinandra increscens subsp. villosa, native to the Central Coast of California.</title>
        <authorList>
            <person name="Guilliams M."/>
            <person name="Hasenstab-Lehman K."/>
            <person name="Meyer R."/>
            <person name="Mcevoy S."/>
        </authorList>
    </citation>
    <scope>NUCLEOTIDE SEQUENCE [LARGE SCALE GENOMIC DNA]</scope>
    <source>
        <tissue evidence="2">Leaf</tissue>
    </source>
</reference>
<keyword evidence="1" id="KW-1133">Transmembrane helix</keyword>
<name>A0AAP0CV63_9ASTR</name>
<dbReference type="Proteomes" id="UP001408789">
    <property type="component" value="Unassembled WGS sequence"/>
</dbReference>
<feature type="transmembrane region" description="Helical" evidence="1">
    <location>
        <begin position="206"/>
        <end position="224"/>
    </location>
</feature>
<evidence type="ECO:0000313" key="2">
    <source>
        <dbReference type="EMBL" id="KAK9063610.1"/>
    </source>
</evidence>
<dbReference type="EMBL" id="JBCNJP010000018">
    <property type="protein sequence ID" value="KAK9063610.1"/>
    <property type="molecule type" value="Genomic_DNA"/>
</dbReference>
<organism evidence="2 3">
    <name type="scientific">Deinandra increscens subsp. villosa</name>
    <dbReference type="NCBI Taxonomy" id="3103831"/>
    <lineage>
        <taxon>Eukaryota</taxon>
        <taxon>Viridiplantae</taxon>
        <taxon>Streptophyta</taxon>
        <taxon>Embryophyta</taxon>
        <taxon>Tracheophyta</taxon>
        <taxon>Spermatophyta</taxon>
        <taxon>Magnoliopsida</taxon>
        <taxon>eudicotyledons</taxon>
        <taxon>Gunneridae</taxon>
        <taxon>Pentapetalae</taxon>
        <taxon>asterids</taxon>
        <taxon>campanulids</taxon>
        <taxon>Asterales</taxon>
        <taxon>Asteraceae</taxon>
        <taxon>Asteroideae</taxon>
        <taxon>Heliantheae alliance</taxon>
        <taxon>Madieae</taxon>
        <taxon>Madiinae</taxon>
        <taxon>Deinandra</taxon>
    </lineage>
</organism>
<protein>
    <recommendedName>
        <fullName evidence="4">Transmembrane protein</fullName>
    </recommendedName>
</protein>
<gene>
    <name evidence="2" type="ORF">SSX86_017481</name>
</gene>
<feature type="transmembrane region" description="Helical" evidence="1">
    <location>
        <begin position="175"/>
        <end position="194"/>
    </location>
</feature>
<accession>A0AAP0CV63</accession>
<evidence type="ECO:0000256" key="1">
    <source>
        <dbReference type="SAM" id="Phobius"/>
    </source>
</evidence>
<evidence type="ECO:0008006" key="4">
    <source>
        <dbReference type="Google" id="ProtNLM"/>
    </source>
</evidence>
<keyword evidence="1" id="KW-0472">Membrane</keyword>
<comment type="caution">
    <text evidence="2">The sequence shown here is derived from an EMBL/GenBank/DDBJ whole genome shotgun (WGS) entry which is preliminary data.</text>
</comment>
<dbReference type="AlphaFoldDB" id="A0AAP0CV63"/>
<proteinExistence type="predicted"/>
<dbReference type="PANTHER" id="PTHR33133">
    <property type="entry name" value="OS08G0107100 PROTEIN-RELATED"/>
    <property type="match status" value="1"/>
</dbReference>